<keyword evidence="3" id="KW-1185">Reference proteome</keyword>
<dbReference type="Proteomes" id="UP001139488">
    <property type="component" value="Unassembled WGS sequence"/>
</dbReference>
<name>A0A9X1WC66_9VIBR</name>
<dbReference type="GO" id="GO:0016020">
    <property type="term" value="C:membrane"/>
    <property type="evidence" value="ECO:0007669"/>
    <property type="project" value="InterPro"/>
</dbReference>
<proteinExistence type="predicted"/>
<dbReference type="Gene3D" id="2.40.160.10">
    <property type="entry name" value="Porin"/>
    <property type="match status" value="1"/>
</dbReference>
<comment type="caution">
    <text evidence="2">The sequence shown here is derived from an EMBL/GenBank/DDBJ whole genome shotgun (WGS) entry which is preliminary data.</text>
</comment>
<evidence type="ECO:0000259" key="1">
    <source>
        <dbReference type="Pfam" id="PF13609"/>
    </source>
</evidence>
<reference evidence="2" key="1">
    <citation type="submission" date="2021-11" db="EMBL/GenBank/DDBJ databases">
        <title>Vibrio ZSDE26 sp. nov. and Vibrio ZSDZ34 sp. nov., isolated from coastal seawater in Qingdao.</title>
        <authorList>
            <person name="Zhang P."/>
        </authorList>
    </citation>
    <scope>NUCLEOTIDE SEQUENCE</scope>
    <source>
        <strain evidence="2">ZSDZ34</strain>
    </source>
</reference>
<feature type="domain" description="Porin" evidence="1">
    <location>
        <begin position="232"/>
        <end position="321"/>
    </location>
</feature>
<sequence length="352" mass="39748">MKKYIIALITSAATFPSQSAIELSENFSISGFGSTSWTKSDNSTPLLVNRNIADENCLDCDTTLGVQFDYYLDVFKASLQVVKRPQDHWSEPQIEWAYAGYAFDVINTEVRAGRLRLPVFLASEYYYVGHAYTTARPPEEVYNSILGVTAYNGISAIWNYDIADEIQLSVTPFAGFNDTNEVEFDSYLSLEFETKSMWGANIQLSGEYYRWNLSYLDSKFDMTTIFQGFRLPSVEESTRLYSLGAEYDIAGFKLTAEGQTNDLSSAWYGSLAYRIDEITPYAVYGQQFNGDRDKTGASYTLGVRYDLFYNVSLNGEWQNFDAYGGERGAFVSIPNPSNTDANLYTVLINFVF</sequence>
<organism evidence="2 3">
    <name type="scientific">Vibrio gelatinilyticus</name>
    <dbReference type="NCBI Taxonomy" id="2893468"/>
    <lineage>
        <taxon>Bacteria</taxon>
        <taxon>Pseudomonadati</taxon>
        <taxon>Pseudomonadota</taxon>
        <taxon>Gammaproteobacteria</taxon>
        <taxon>Vibrionales</taxon>
        <taxon>Vibrionaceae</taxon>
        <taxon>Vibrio</taxon>
    </lineage>
</organism>
<dbReference type="Pfam" id="PF13609">
    <property type="entry name" value="Porin_4"/>
    <property type="match status" value="1"/>
</dbReference>
<dbReference type="GO" id="GO:0015288">
    <property type="term" value="F:porin activity"/>
    <property type="evidence" value="ECO:0007669"/>
    <property type="project" value="InterPro"/>
</dbReference>
<dbReference type="AlphaFoldDB" id="A0A9X1WC66"/>
<dbReference type="EMBL" id="JAJNNZ010000009">
    <property type="protein sequence ID" value="MCJ2377611.1"/>
    <property type="molecule type" value="Genomic_DNA"/>
</dbReference>
<dbReference type="RefSeq" id="WP_244357777.1">
    <property type="nucleotide sequence ID" value="NZ_JAJNNZ010000009.1"/>
</dbReference>
<dbReference type="SUPFAM" id="SSF56935">
    <property type="entry name" value="Porins"/>
    <property type="match status" value="1"/>
</dbReference>
<evidence type="ECO:0000313" key="3">
    <source>
        <dbReference type="Proteomes" id="UP001139488"/>
    </source>
</evidence>
<accession>A0A9X1WC66</accession>
<evidence type="ECO:0000313" key="2">
    <source>
        <dbReference type="EMBL" id="MCJ2377611.1"/>
    </source>
</evidence>
<gene>
    <name evidence="2" type="ORF">LNL84_12285</name>
</gene>
<dbReference type="InterPro" id="IPR033900">
    <property type="entry name" value="Gram_neg_porin_domain"/>
</dbReference>
<dbReference type="InterPro" id="IPR023614">
    <property type="entry name" value="Porin_dom_sf"/>
</dbReference>
<protein>
    <submittedName>
        <fullName evidence="2">Porin</fullName>
    </submittedName>
</protein>